<name>A0ABX8CSB8_9NOCA</name>
<dbReference type="RefSeq" id="WP_213557522.1">
    <property type="nucleotide sequence ID" value="NZ_JBHZDI010000240.1"/>
</dbReference>
<protein>
    <submittedName>
        <fullName evidence="1">Pyridoxamine 5'-phosphate oxidase family protein</fullName>
    </submittedName>
</protein>
<evidence type="ECO:0000313" key="2">
    <source>
        <dbReference type="Proteomes" id="UP000683310"/>
    </source>
</evidence>
<dbReference type="SUPFAM" id="SSF50475">
    <property type="entry name" value="FMN-binding split barrel"/>
    <property type="match status" value="1"/>
</dbReference>
<proteinExistence type="predicted"/>
<dbReference type="InterPro" id="IPR012349">
    <property type="entry name" value="Split_barrel_FMN-bd"/>
</dbReference>
<keyword evidence="2" id="KW-1185">Reference proteome</keyword>
<gene>
    <name evidence="1" type="ORF">KHQ06_36630</name>
</gene>
<accession>A0ABX8CSB8</accession>
<reference evidence="1 2" key="1">
    <citation type="submission" date="2021-04" db="EMBL/GenBank/DDBJ databases">
        <title>Nocardia tengchongensis.</title>
        <authorList>
            <person name="Zhuang k."/>
            <person name="Ran Y."/>
            <person name="Li W."/>
        </authorList>
    </citation>
    <scope>NUCLEOTIDE SEQUENCE [LARGE SCALE GENOMIC DNA]</scope>
    <source>
        <strain evidence="1 2">CFH S0057</strain>
    </source>
</reference>
<dbReference type="EMBL" id="CP074371">
    <property type="protein sequence ID" value="QVI21420.1"/>
    <property type="molecule type" value="Genomic_DNA"/>
</dbReference>
<dbReference type="Proteomes" id="UP000683310">
    <property type="component" value="Chromosome"/>
</dbReference>
<evidence type="ECO:0000313" key="1">
    <source>
        <dbReference type="EMBL" id="QVI21420.1"/>
    </source>
</evidence>
<organism evidence="1 2">
    <name type="scientific">Nocardia tengchongensis</name>
    <dbReference type="NCBI Taxonomy" id="2055889"/>
    <lineage>
        <taxon>Bacteria</taxon>
        <taxon>Bacillati</taxon>
        <taxon>Actinomycetota</taxon>
        <taxon>Actinomycetes</taxon>
        <taxon>Mycobacteriales</taxon>
        <taxon>Nocardiaceae</taxon>
        <taxon>Nocardia</taxon>
    </lineage>
</organism>
<sequence length="134" mass="14355">MSEPDFPPELADIVAGLELAFLVSIGDLGPHTTPQHPVLRDGRFHIATPGPATCRNIAARPAVTLLWPPTQPDGHVLIIDGHAALRGNALEVIPTHAVFHHVGAPEAMTRRCADCRRFTLAPPYVLTGADNQNP</sequence>
<dbReference type="Gene3D" id="2.30.110.10">
    <property type="entry name" value="Electron Transport, Fmn-binding Protein, Chain A"/>
    <property type="match status" value="1"/>
</dbReference>